<accession>A0A0G1MA93</accession>
<evidence type="ECO:0000256" key="1">
    <source>
        <dbReference type="SAM" id="MobiDB-lite"/>
    </source>
</evidence>
<comment type="caution">
    <text evidence="2">The sequence shown here is derived from an EMBL/GenBank/DDBJ whole genome shotgun (WGS) entry which is preliminary data.</text>
</comment>
<organism evidence="2 3">
    <name type="scientific">Candidatus Giovannonibacteria bacterium GW2011_GWA2_45_21</name>
    <dbReference type="NCBI Taxonomy" id="1618649"/>
    <lineage>
        <taxon>Bacteria</taxon>
        <taxon>Candidatus Giovannoniibacteriota</taxon>
    </lineage>
</organism>
<feature type="compositionally biased region" description="Basic residues" evidence="1">
    <location>
        <begin position="1"/>
        <end position="17"/>
    </location>
</feature>
<evidence type="ECO:0000313" key="2">
    <source>
        <dbReference type="EMBL" id="KKU05204.1"/>
    </source>
</evidence>
<gene>
    <name evidence="2" type="ORF">UX06_C0002G0030</name>
</gene>
<reference evidence="2 3" key="1">
    <citation type="journal article" date="2015" name="Nature">
        <title>rRNA introns, odd ribosomes, and small enigmatic genomes across a large radiation of phyla.</title>
        <authorList>
            <person name="Brown C.T."/>
            <person name="Hug L.A."/>
            <person name="Thomas B.C."/>
            <person name="Sharon I."/>
            <person name="Castelle C.J."/>
            <person name="Singh A."/>
            <person name="Wilkins M.J."/>
            <person name="Williams K.H."/>
            <person name="Banfield J.F."/>
        </authorList>
    </citation>
    <scope>NUCLEOTIDE SEQUENCE [LARGE SCALE GENOMIC DNA]</scope>
</reference>
<dbReference type="Proteomes" id="UP000034696">
    <property type="component" value="Unassembled WGS sequence"/>
</dbReference>
<sequence>MTKRRVKSKRGNNRKIQKKGEKIQKGGFELKPIGNIARGEPSVIYTAVPRGSKFEYWD</sequence>
<dbReference type="AlphaFoldDB" id="A0A0G1MA93"/>
<name>A0A0G1MA93_9BACT</name>
<proteinExistence type="predicted"/>
<feature type="region of interest" description="Disordered" evidence="1">
    <location>
        <begin position="1"/>
        <end position="27"/>
    </location>
</feature>
<dbReference type="EMBL" id="LCKT01000002">
    <property type="protein sequence ID" value="KKU05204.1"/>
    <property type="molecule type" value="Genomic_DNA"/>
</dbReference>
<evidence type="ECO:0000313" key="3">
    <source>
        <dbReference type="Proteomes" id="UP000034696"/>
    </source>
</evidence>
<protein>
    <submittedName>
        <fullName evidence="2">Uncharacterized protein</fullName>
    </submittedName>
</protein>